<dbReference type="GO" id="GO:0008104">
    <property type="term" value="P:intracellular protein localization"/>
    <property type="evidence" value="ECO:0007669"/>
    <property type="project" value="UniProtKB-ARBA"/>
</dbReference>
<comment type="caution">
    <text evidence="13">The sequence shown here is derived from an EMBL/GenBank/DDBJ whole genome shotgun (WGS) entry which is preliminary data.</text>
</comment>
<evidence type="ECO:0000256" key="8">
    <source>
        <dbReference type="ARBA" id="ARBA00023212"/>
    </source>
</evidence>
<feature type="non-terminal residue" evidence="13">
    <location>
        <position position="1"/>
    </location>
</feature>
<dbReference type="Gene3D" id="1.25.40.470">
    <property type="match status" value="2"/>
</dbReference>
<dbReference type="GO" id="GO:0005929">
    <property type="term" value="C:cilium"/>
    <property type="evidence" value="ECO:0007669"/>
    <property type="project" value="TreeGrafter"/>
</dbReference>
<keyword evidence="2" id="KW-0963">Cytoplasm</keyword>
<dbReference type="InterPro" id="IPR056168">
    <property type="entry name" value="TPR_IF140/IFT172/WDR19"/>
</dbReference>
<reference evidence="13" key="1">
    <citation type="submission" date="2020-02" db="EMBL/GenBank/DDBJ databases">
        <title>Bird 10,000 Genomes (B10K) Project - Family phase.</title>
        <authorList>
            <person name="Zhang G."/>
        </authorList>
    </citation>
    <scope>NUCLEOTIDE SEQUENCE</scope>
    <source>
        <strain evidence="13">B10K-DU-030-59</strain>
    </source>
</reference>
<dbReference type="SUPFAM" id="SSF48452">
    <property type="entry name" value="TPR-like"/>
    <property type="match status" value="1"/>
</dbReference>
<evidence type="ECO:0000256" key="3">
    <source>
        <dbReference type="ARBA" id="ARBA00022574"/>
    </source>
</evidence>
<dbReference type="InterPro" id="IPR011044">
    <property type="entry name" value="Quino_amine_DH_bsu"/>
</dbReference>
<keyword evidence="8" id="KW-0206">Cytoskeleton</keyword>
<evidence type="ECO:0000259" key="11">
    <source>
        <dbReference type="Pfam" id="PF23145"/>
    </source>
</evidence>
<keyword evidence="9" id="KW-0966">Cell projection</keyword>
<dbReference type="GO" id="GO:0060271">
    <property type="term" value="P:cilium assembly"/>
    <property type="evidence" value="ECO:0007669"/>
    <property type="project" value="TreeGrafter"/>
</dbReference>
<feature type="domain" description="IF140/IFT172/WDR19 TPR" evidence="12">
    <location>
        <begin position="284"/>
        <end position="687"/>
    </location>
</feature>
<dbReference type="InterPro" id="IPR040379">
    <property type="entry name" value="WDR19/dyf-2"/>
</dbReference>
<protein>
    <submittedName>
        <fullName evidence="13">WDR19 protein</fullName>
    </submittedName>
</protein>
<keyword evidence="6" id="KW-0802">TPR repeat</keyword>
<dbReference type="Pfam" id="PF24762">
    <property type="entry name" value="TPR_IF140-IFT172"/>
    <property type="match status" value="1"/>
</dbReference>
<sequence>ELPVTVSVEVEPSFVAIGVYHLAVGMNNRAWFYALGENNVKKLKDVEYLGTVASMHLNSEYASALFEGKVQLHMIESEGLNAQEERETRLFPADDDKYRILCHALTSDFLIYGTDTGVIHYFYIEDWQYVNEYRHPVSVRKIFPDPNGTRLAFIDDKSDGFVYCPVNDRLYEIPNFSPTIKGILWENWPMDKGVFVAFDDDKVYTYVFHKNAIQGSKIILAGGTEVPFSHKPLLLYNGELTCQTQSGKTNNFYLSTHRFLGNLKDLGPNELTEMLTQTLMLKRFSEAWEVCKLLNDQSGWNELAKACLHHMEVDFAIRVYRTCGNAGMVMSLEKIKGIEDHNLLAGHLAMFTNDFNLAQDLYLASSCPVAALEMRKDLLHWDSALQLAKRLAPDQIPFLSKEYAMQLEFTGDYVNALAHYEKGITGNNKEHDEACLAGVAQMSIRMGDIRRGVNQAIKHPSRLLKRDCGAILESMKQFSEAAQLYEKGQYYDKAASVYIRCKNWAKVGELLPHVSSPKIHLQYAKAKEADGRYKEAVIAYEHAKQWDSVIRLYLDHLNNPEKAVSIVRETQSLDGAKMVARFFLQLGDYGSAIQFLVMSKCNHEAFTLAQQHNKMEIYADIISSESATNEDYQSIALYFEGEKKHFQAGKFFLLCGQYGRALTHFMKSPSTEDNLAIEMAIETVGQAKDEALTNQLIDYLMGESDGMPKDAKYLFRLYMALKQYREAARTAIIIAREEQRSGNYRNAHDVLLSMCSELKTQKIKIPSEMATNLMILHSYILVKTHVKRGDHLKGARMLIRVANNISKFPSHIVPILTSAVIECHRAGLKNSAFSFAAMLMRPEYRNKIDLKYKKRIEAVVRHPDTTEVEEPSTACPYCAFLLPECELLCPSCKNTLPYCIATGRHMVREDWTACPHCHFPALYSEFKNMLQTENTCPMCSERIDIVQLKKINDCTQYLKPEDEE</sequence>
<feature type="domain" description="IFT121-like zinc finger" evidence="11">
    <location>
        <begin position="897"/>
        <end position="943"/>
    </location>
</feature>
<feature type="domain" description="WDR19 WD40 repeat" evidence="10">
    <location>
        <begin position="2"/>
        <end position="257"/>
    </location>
</feature>
<keyword evidence="14" id="KW-1185">Reference proteome</keyword>
<evidence type="ECO:0000256" key="6">
    <source>
        <dbReference type="ARBA" id="ARBA00022803"/>
    </source>
</evidence>
<evidence type="ECO:0000256" key="1">
    <source>
        <dbReference type="ARBA" id="ARBA00004120"/>
    </source>
</evidence>
<dbReference type="InterPro" id="IPR039468">
    <property type="entry name" value="WDR19_WD40_rpt"/>
</dbReference>
<keyword evidence="7" id="KW-0969">Cilium</keyword>
<dbReference type="FunFam" id="1.25.40.470:FF:000006">
    <property type="entry name" value="WD repeat-containing protein 19 isoform X1"/>
    <property type="match status" value="1"/>
</dbReference>
<keyword evidence="5" id="KW-0970">Cilium biogenesis/degradation</keyword>
<evidence type="ECO:0000313" key="14">
    <source>
        <dbReference type="Proteomes" id="UP000654395"/>
    </source>
</evidence>
<evidence type="ECO:0000256" key="7">
    <source>
        <dbReference type="ARBA" id="ARBA00023069"/>
    </source>
</evidence>
<name>A0A852KW25_UROIN</name>
<dbReference type="Pfam" id="PF15911">
    <property type="entry name" value="Beta-prop_WDR19_2nd"/>
    <property type="match status" value="1"/>
</dbReference>
<evidence type="ECO:0000256" key="5">
    <source>
        <dbReference type="ARBA" id="ARBA00022794"/>
    </source>
</evidence>
<evidence type="ECO:0000256" key="2">
    <source>
        <dbReference type="ARBA" id="ARBA00022490"/>
    </source>
</evidence>
<dbReference type="EMBL" id="WBNH01007713">
    <property type="protein sequence ID" value="NXX81909.1"/>
    <property type="molecule type" value="Genomic_DNA"/>
</dbReference>
<dbReference type="FunFam" id="1.25.40.470:FF:000009">
    <property type="entry name" value="WD repeat-containing protein 19 isoform X1"/>
    <property type="match status" value="1"/>
</dbReference>
<keyword evidence="3" id="KW-0853">WD repeat</keyword>
<evidence type="ECO:0000259" key="10">
    <source>
        <dbReference type="Pfam" id="PF15911"/>
    </source>
</evidence>
<evidence type="ECO:0000259" key="12">
    <source>
        <dbReference type="Pfam" id="PF24762"/>
    </source>
</evidence>
<proteinExistence type="predicted"/>
<dbReference type="PANTHER" id="PTHR14920">
    <property type="entry name" value="OSMOTIC AVOIDANCE ABNORMAL PROTEIN 1/WD REPEAT MEMBRANE PROTEIN"/>
    <property type="match status" value="1"/>
</dbReference>
<keyword evidence="4" id="KW-0677">Repeat</keyword>
<gene>
    <name evidence="13" type="primary">Wdr19</name>
    <name evidence="13" type="ORF">UROIND_R10002</name>
</gene>
<dbReference type="PANTHER" id="PTHR14920:SF0">
    <property type="entry name" value="WD REPEAT DOMAIN 19"/>
    <property type="match status" value="1"/>
</dbReference>
<dbReference type="GO" id="GO:0030991">
    <property type="term" value="C:intraciliary transport particle A"/>
    <property type="evidence" value="ECO:0007669"/>
    <property type="project" value="TreeGrafter"/>
</dbReference>
<evidence type="ECO:0000256" key="9">
    <source>
        <dbReference type="ARBA" id="ARBA00023273"/>
    </source>
</evidence>
<dbReference type="SUPFAM" id="SSF50969">
    <property type="entry name" value="YVTN repeat-like/Quinoprotein amine dehydrogenase"/>
    <property type="match status" value="1"/>
</dbReference>
<evidence type="ECO:0000313" key="13">
    <source>
        <dbReference type="EMBL" id="NXX81909.1"/>
    </source>
</evidence>
<accession>A0A852KW25</accession>
<comment type="subcellular location">
    <subcellularLocation>
        <location evidence="1">Cytoplasm</location>
        <location evidence="1">Cytoskeleton</location>
        <location evidence="1">Cilium basal body</location>
    </subcellularLocation>
</comment>
<feature type="non-terminal residue" evidence="13">
    <location>
        <position position="964"/>
    </location>
</feature>
<dbReference type="InterPro" id="IPR011990">
    <property type="entry name" value="TPR-like_helical_dom_sf"/>
</dbReference>
<dbReference type="AlphaFoldDB" id="A0A852KW25"/>
<dbReference type="Proteomes" id="UP000654395">
    <property type="component" value="Unassembled WGS sequence"/>
</dbReference>
<dbReference type="InterPro" id="IPR056170">
    <property type="entry name" value="Znf_IFT121-like"/>
</dbReference>
<dbReference type="Pfam" id="PF23145">
    <property type="entry name" value="Zf_2nd_IFT121"/>
    <property type="match status" value="1"/>
</dbReference>
<dbReference type="GO" id="GO:0035721">
    <property type="term" value="P:intraciliary retrograde transport"/>
    <property type="evidence" value="ECO:0007669"/>
    <property type="project" value="InterPro"/>
</dbReference>
<dbReference type="OrthoDB" id="10250638at2759"/>
<evidence type="ECO:0000256" key="4">
    <source>
        <dbReference type="ARBA" id="ARBA00022737"/>
    </source>
</evidence>
<organism evidence="13 14">
    <name type="scientific">Urocolius indicus</name>
    <name type="common">Red-faced mousebird</name>
    <name type="synonym">Colius indicus</name>
    <dbReference type="NCBI Taxonomy" id="458196"/>
    <lineage>
        <taxon>Eukaryota</taxon>
        <taxon>Metazoa</taxon>
        <taxon>Chordata</taxon>
        <taxon>Craniata</taxon>
        <taxon>Vertebrata</taxon>
        <taxon>Euteleostomi</taxon>
        <taxon>Archelosauria</taxon>
        <taxon>Archosauria</taxon>
        <taxon>Dinosauria</taxon>
        <taxon>Saurischia</taxon>
        <taxon>Theropoda</taxon>
        <taxon>Coelurosauria</taxon>
        <taxon>Aves</taxon>
        <taxon>Neognathae</taxon>
        <taxon>Neoaves</taxon>
        <taxon>Telluraves</taxon>
        <taxon>Coraciimorphae</taxon>
        <taxon>Coliiformes</taxon>
        <taxon>Coliidae</taxon>
        <taxon>Urocolius</taxon>
    </lineage>
</organism>
<dbReference type="Pfam" id="PF23146">
    <property type="entry name" value="Zf_IFT144_1st"/>
    <property type="match status" value="1"/>
</dbReference>